<comment type="caution">
    <text evidence="2">The sequence shown here is derived from an EMBL/GenBank/DDBJ whole genome shotgun (WGS) entry which is preliminary data.</text>
</comment>
<keyword evidence="3" id="KW-1185">Reference proteome</keyword>
<accession>A0AAN7UDP4</accession>
<feature type="compositionally biased region" description="Basic and acidic residues" evidence="1">
    <location>
        <begin position="8"/>
        <end position="17"/>
    </location>
</feature>
<organism evidence="2 3">
    <name type="scientific">Xylaria bambusicola</name>
    <dbReference type="NCBI Taxonomy" id="326684"/>
    <lineage>
        <taxon>Eukaryota</taxon>
        <taxon>Fungi</taxon>
        <taxon>Dikarya</taxon>
        <taxon>Ascomycota</taxon>
        <taxon>Pezizomycotina</taxon>
        <taxon>Sordariomycetes</taxon>
        <taxon>Xylariomycetidae</taxon>
        <taxon>Xylariales</taxon>
        <taxon>Xylariaceae</taxon>
        <taxon>Xylaria</taxon>
    </lineage>
</organism>
<feature type="region of interest" description="Disordered" evidence="1">
    <location>
        <begin position="1"/>
        <end position="21"/>
    </location>
</feature>
<evidence type="ECO:0000313" key="2">
    <source>
        <dbReference type="EMBL" id="KAK5630355.1"/>
    </source>
</evidence>
<reference evidence="2 3" key="1">
    <citation type="submission" date="2023-10" db="EMBL/GenBank/DDBJ databases">
        <title>Draft genome sequence of Xylaria bambusicola isolate GMP-LS, the root and basal stem rot pathogen of sugarcane in Indonesia.</title>
        <authorList>
            <person name="Selvaraj P."/>
            <person name="Muralishankar V."/>
            <person name="Muruganantham S."/>
            <person name="Sp S."/>
            <person name="Haryani S."/>
            <person name="Lau K.J.X."/>
            <person name="Naqvi N.I."/>
        </authorList>
    </citation>
    <scope>NUCLEOTIDE SEQUENCE [LARGE SCALE GENOMIC DNA]</scope>
    <source>
        <strain evidence="2">GMP-LS</strain>
    </source>
</reference>
<dbReference type="EMBL" id="JAWHQM010000015">
    <property type="protein sequence ID" value="KAK5630355.1"/>
    <property type="molecule type" value="Genomic_DNA"/>
</dbReference>
<gene>
    <name evidence="2" type="ORF">RRF57_006070</name>
</gene>
<dbReference type="AlphaFoldDB" id="A0AAN7UDP4"/>
<dbReference type="Proteomes" id="UP001305414">
    <property type="component" value="Unassembled WGS sequence"/>
</dbReference>
<evidence type="ECO:0000313" key="3">
    <source>
        <dbReference type="Proteomes" id="UP001305414"/>
    </source>
</evidence>
<sequence>MAALGSRPHGDLPERHSPPWADLGANLDQPGRSLGLLSRHLDDCLLSACSFYATSAANMMSHNPNIRIYACHWMSLDCLGQTGEYRPIQADTRLGIPVSFIARVSPCNGASAGAAKGLFSVLSLLSPTHSSQPTPVVVGAAIGSKPQSRQSATKHDPAETPLVS</sequence>
<name>A0AAN7UDP4_9PEZI</name>
<evidence type="ECO:0000256" key="1">
    <source>
        <dbReference type="SAM" id="MobiDB-lite"/>
    </source>
</evidence>
<feature type="region of interest" description="Disordered" evidence="1">
    <location>
        <begin position="143"/>
        <end position="164"/>
    </location>
</feature>
<proteinExistence type="predicted"/>
<protein>
    <submittedName>
        <fullName evidence="2">Uncharacterized protein</fullName>
    </submittedName>
</protein>